<sequence length="719" mass="84624">MSTLSKKINEFNTENDMMKSSLEVVKADFFKDLNEIIEFLRKSVTETIALQLQTEELNCALSDLNSQNADLRKQINHSDHLKCQTTKGRIEELEKELKEERCKKIVMKDRLTKAEGQMKIGKERTAQLEAALEQARSQTWSLERTIQQLHEQNKKLQDDFDREFSKLTESIKEHTVQLEEIADAREKLQSEKEDLEKQLGELSDYYNESLKNVKHEMNINVAKLIETESKYGEEIEDKKRLEIKVESLCAQLLETQLRLKDITKELEDKDLQLKNTEQFQKELESTKTQLEAAKTTIEEYENRLTRQTEAIEQIEETINLKETLRNNMSNKDKYIIELEKKQSLLEQQLQESECKMESYEEQLSSLKTQISQLLEDFGEFENLNDLHGMINKQRAKLLETTRHNGELAEALQRKDLEIEQHLENLAEQESTLEQREGIIRMLTEKEEEQTNIIKLLRNNLEIRAQADSDLNQQILEKNVEIDSLLTNLETRKQTISQLERIILTLEDQTRKASQQIRKDQEKIRSLEEKLIEYENIKLEYKRSVEIPSSNLDNFIKILEDELGTCVDRQNTSEHEYIVPKQRYAGDHKRGKAEIFEYDTVVKNENQYRRNREYDNLLTKVLLGKTSKKMRVPYEEQFKGDNLDRKRGIINIDSHNVNSVPEPDINMYTSVPPVLDNLPMKTKRKATIGPQKERNLPFIIPQQLRDDKQFKMFKFAGHRL</sequence>
<dbReference type="EMBL" id="CM034394">
    <property type="protein sequence ID" value="KAJ0179249.1"/>
    <property type="molecule type" value="Genomic_DNA"/>
</dbReference>
<comment type="caution">
    <text evidence="1">The sequence shown here is derived from an EMBL/GenBank/DDBJ whole genome shotgun (WGS) entry which is preliminary data.</text>
</comment>
<keyword evidence="2" id="KW-1185">Reference proteome</keyword>
<evidence type="ECO:0000313" key="2">
    <source>
        <dbReference type="Proteomes" id="UP000824533"/>
    </source>
</evidence>
<organism evidence="1 2">
    <name type="scientific">Dendrolimus kikuchii</name>
    <dbReference type="NCBI Taxonomy" id="765133"/>
    <lineage>
        <taxon>Eukaryota</taxon>
        <taxon>Metazoa</taxon>
        <taxon>Ecdysozoa</taxon>
        <taxon>Arthropoda</taxon>
        <taxon>Hexapoda</taxon>
        <taxon>Insecta</taxon>
        <taxon>Pterygota</taxon>
        <taxon>Neoptera</taxon>
        <taxon>Endopterygota</taxon>
        <taxon>Lepidoptera</taxon>
        <taxon>Glossata</taxon>
        <taxon>Ditrysia</taxon>
        <taxon>Bombycoidea</taxon>
        <taxon>Lasiocampidae</taxon>
        <taxon>Dendrolimus</taxon>
    </lineage>
</organism>
<name>A0ACC1D5R3_9NEOP</name>
<accession>A0ACC1D5R3</accession>
<evidence type="ECO:0000313" key="1">
    <source>
        <dbReference type="EMBL" id="KAJ0179249.1"/>
    </source>
</evidence>
<dbReference type="Proteomes" id="UP000824533">
    <property type="component" value="Linkage Group LG08"/>
</dbReference>
<gene>
    <name evidence="1" type="ORF">K1T71_004961</name>
</gene>
<proteinExistence type="predicted"/>
<protein>
    <submittedName>
        <fullName evidence="1">Uncharacterized protein</fullName>
    </submittedName>
</protein>
<reference evidence="1 2" key="1">
    <citation type="journal article" date="2021" name="Front. Genet.">
        <title>Chromosome-Level Genome Assembly Reveals Significant Gene Expansion in the Toll and IMD Signaling Pathways of Dendrolimus kikuchii.</title>
        <authorList>
            <person name="Zhou J."/>
            <person name="Wu P."/>
            <person name="Xiong Z."/>
            <person name="Liu N."/>
            <person name="Zhao N."/>
            <person name="Ji M."/>
            <person name="Qiu Y."/>
            <person name="Yang B."/>
        </authorList>
    </citation>
    <scope>NUCLEOTIDE SEQUENCE [LARGE SCALE GENOMIC DNA]</scope>
    <source>
        <strain evidence="1">Ann1</strain>
    </source>
</reference>